<reference evidence="2" key="1">
    <citation type="submission" date="2022-07" db="EMBL/GenBank/DDBJ databases">
        <title>Phylogenomic reconstructions and comparative analyses of Kickxellomycotina fungi.</title>
        <authorList>
            <person name="Reynolds N.K."/>
            <person name="Stajich J.E."/>
            <person name="Barry K."/>
            <person name="Grigoriev I.V."/>
            <person name="Crous P."/>
            <person name="Smith M.E."/>
        </authorList>
    </citation>
    <scope>NUCLEOTIDE SEQUENCE</scope>
    <source>
        <strain evidence="2">RSA 1196</strain>
    </source>
</reference>
<evidence type="ECO:0000313" key="3">
    <source>
        <dbReference type="Proteomes" id="UP001150925"/>
    </source>
</evidence>
<dbReference type="EMBL" id="JANBPY010004347">
    <property type="protein sequence ID" value="KAJ1948386.1"/>
    <property type="molecule type" value="Genomic_DNA"/>
</dbReference>
<evidence type="ECO:0000256" key="1">
    <source>
        <dbReference type="SAM" id="MobiDB-lite"/>
    </source>
</evidence>
<feature type="compositionally biased region" description="Polar residues" evidence="1">
    <location>
        <begin position="40"/>
        <end position="54"/>
    </location>
</feature>
<accession>A0A9W8AJV5</accession>
<evidence type="ECO:0000313" key="2">
    <source>
        <dbReference type="EMBL" id="KAJ1948386.1"/>
    </source>
</evidence>
<protein>
    <submittedName>
        <fullName evidence="2">Uncharacterized protein</fullName>
    </submittedName>
</protein>
<feature type="compositionally biased region" description="Polar residues" evidence="1">
    <location>
        <begin position="116"/>
        <end position="138"/>
    </location>
</feature>
<dbReference type="Proteomes" id="UP001150925">
    <property type="component" value="Unassembled WGS sequence"/>
</dbReference>
<proteinExistence type="predicted"/>
<name>A0A9W8AJV5_9FUNG</name>
<feature type="compositionally biased region" description="Polar residues" evidence="1">
    <location>
        <begin position="79"/>
        <end position="93"/>
    </location>
</feature>
<organism evidence="2 3">
    <name type="scientific">Dispira parvispora</name>
    <dbReference type="NCBI Taxonomy" id="1520584"/>
    <lineage>
        <taxon>Eukaryota</taxon>
        <taxon>Fungi</taxon>
        <taxon>Fungi incertae sedis</taxon>
        <taxon>Zoopagomycota</taxon>
        <taxon>Kickxellomycotina</taxon>
        <taxon>Dimargaritomycetes</taxon>
        <taxon>Dimargaritales</taxon>
        <taxon>Dimargaritaceae</taxon>
        <taxon>Dispira</taxon>
    </lineage>
</organism>
<feature type="region of interest" description="Disordered" evidence="1">
    <location>
        <begin position="1"/>
        <end position="167"/>
    </location>
</feature>
<comment type="caution">
    <text evidence="2">The sequence shown here is derived from an EMBL/GenBank/DDBJ whole genome shotgun (WGS) entry which is preliminary data.</text>
</comment>
<feature type="non-terminal residue" evidence="2">
    <location>
        <position position="167"/>
    </location>
</feature>
<feature type="compositionally biased region" description="Basic and acidic residues" evidence="1">
    <location>
        <begin position="55"/>
        <end position="68"/>
    </location>
</feature>
<gene>
    <name evidence="2" type="ORF">IWQ62_006897</name>
</gene>
<sequence>MHPTGPPVNHATAASGTPDSSVPEDTDDDAMEDDPAHSEPTGTGLTDASNSRSPPNDDRTHSQEKLNPDVDMPAKPIGSQRTTTQKGNKNSAEQGPIAGSSRANQENPHATGLAHDSSQFSTAPSPSLVTFPSSQKPLTASHHRSITFPEAVHSAPVSKVDMSKAHK</sequence>
<keyword evidence="3" id="KW-1185">Reference proteome</keyword>
<dbReference type="AlphaFoldDB" id="A0A9W8AJV5"/>
<feature type="compositionally biased region" description="Acidic residues" evidence="1">
    <location>
        <begin position="22"/>
        <end position="33"/>
    </location>
</feature>